<dbReference type="Gene3D" id="2.60.200.30">
    <property type="entry name" value="Probable inorganic polyphosphate/atp-NAD kinase, domain 2"/>
    <property type="match status" value="1"/>
</dbReference>
<protein>
    <recommendedName>
        <fullName evidence="6">NAD kinase</fullName>
        <ecNumber evidence="6">2.7.1.23</ecNumber>
    </recommendedName>
    <alternativeName>
        <fullName evidence="6">ATP-dependent NAD kinase</fullName>
    </alternativeName>
</protein>
<dbReference type="InterPro" id="IPR016064">
    <property type="entry name" value="NAD/diacylglycerol_kinase_sf"/>
</dbReference>
<feature type="binding site" evidence="6">
    <location>
        <position position="149"/>
    </location>
    <ligand>
        <name>NAD(+)</name>
        <dbReference type="ChEBI" id="CHEBI:57540"/>
    </ligand>
</feature>
<dbReference type="RefSeq" id="WP_096399647.1">
    <property type="nucleotide sequence ID" value="NZ_AP017368.1"/>
</dbReference>
<dbReference type="AlphaFoldDB" id="A0A1J1DYE8"/>
<dbReference type="Gene3D" id="3.40.50.10330">
    <property type="entry name" value="Probable inorganic polyphosphate/atp-NAD kinase, domain 1"/>
    <property type="match status" value="1"/>
</dbReference>
<keyword evidence="4 6" id="KW-0520">NAD</keyword>
<dbReference type="KEGG" id="dtr:RSDT_0614"/>
<feature type="binding site" evidence="6">
    <location>
        <begin position="179"/>
        <end position="184"/>
    </location>
    <ligand>
        <name>NAD(+)</name>
        <dbReference type="ChEBI" id="CHEBI:57540"/>
    </ligand>
</feature>
<comment type="cofactor">
    <cofactor evidence="6">
        <name>a divalent metal cation</name>
        <dbReference type="ChEBI" id="CHEBI:60240"/>
    </cofactor>
</comment>
<keyword evidence="6" id="KW-0963">Cytoplasm</keyword>
<dbReference type="Proteomes" id="UP000242645">
    <property type="component" value="Chromosome"/>
</dbReference>
<evidence type="ECO:0000256" key="5">
    <source>
        <dbReference type="ARBA" id="ARBA00047925"/>
    </source>
</evidence>
<evidence type="ECO:0000256" key="1">
    <source>
        <dbReference type="ARBA" id="ARBA00022679"/>
    </source>
</evidence>
<dbReference type="GO" id="GO:0019674">
    <property type="term" value="P:NAD+ metabolic process"/>
    <property type="evidence" value="ECO:0007669"/>
    <property type="project" value="InterPro"/>
</dbReference>
<dbReference type="GO" id="GO:0006741">
    <property type="term" value="P:NADP+ biosynthetic process"/>
    <property type="evidence" value="ECO:0007669"/>
    <property type="project" value="UniProtKB-UniRule"/>
</dbReference>
<evidence type="ECO:0000256" key="4">
    <source>
        <dbReference type="ARBA" id="ARBA00023027"/>
    </source>
</evidence>
<accession>A0A1J1DYE8</accession>
<dbReference type="Pfam" id="PF01513">
    <property type="entry name" value="NAD_kinase"/>
    <property type="match status" value="1"/>
</dbReference>
<keyword evidence="6" id="KW-0547">Nucleotide-binding</keyword>
<evidence type="ECO:0000256" key="3">
    <source>
        <dbReference type="ARBA" id="ARBA00022857"/>
    </source>
</evidence>
<feature type="active site" description="Proton acceptor" evidence="6">
    <location>
        <position position="64"/>
    </location>
</feature>
<evidence type="ECO:0000256" key="6">
    <source>
        <dbReference type="HAMAP-Rule" id="MF_00361"/>
    </source>
</evidence>
<keyword evidence="3 6" id="KW-0521">NADP</keyword>
<dbReference type="HAMAP" id="MF_00361">
    <property type="entry name" value="NAD_kinase"/>
    <property type="match status" value="1"/>
</dbReference>
<dbReference type="GO" id="GO:0051287">
    <property type="term" value="F:NAD binding"/>
    <property type="evidence" value="ECO:0007669"/>
    <property type="project" value="UniProtKB-ARBA"/>
</dbReference>
<dbReference type="GO" id="GO:0005737">
    <property type="term" value="C:cytoplasm"/>
    <property type="evidence" value="ECO:0007669"/>
    <property type="project" value="UniProtKB-SubCell"/>
</dbReference>
<dbReference type="GO" id="GO:0005524">
    <property type="term" value="F:ATP binding"/>
    <property type="evidence" value="ECO:0007669"/>
    <property type="project" value="UniProtKB-KW"/>
</dbReference>
<evidence type="ECO:0000313" key="7">
    <source>
        <dbReference type="EMBL" id="BAV92126.1"/>
    </source>
</evidence>
<sequence>MQNTSRRRVLLVCKTGHERAALLGFEILCWLRRRGHPAAMIDAGCDSPAYQANDLFFVIVLGGDGTMLGVVRRLAGRSVPLLGVNFGRVGFLTDVRPEHWQEPVAACLEGMAAVRSRMALRWSVASAGMTAASGTALNDVVLSRGALARLVCIDISIDGQHMGVLRGDGVILSTPVGSSGYCASAGGPLIHPAFEALILTPVCPFLSAFPPVVCRSSAVFSLRILHGSTECHITADGQEGRILQSDDLLTVTGLPDAVYLMGDEPSFLERLRTRGVITDDAGQGRRREKA</sequence>
<dbReference type="InterPro" id="IPR017437">
    <property type="entry name" value="ATP-NAD_kinase_PpnK-typ_C"/>
</dbReference>
<dbReference type="GO" id="GO:0003951">
    <property type="term" value="F:NAD+ kinase activity"/>
    <property type="evidence" value="ECO:0007669"/>
    <property type="project" value="UniProtKB-UniRule"/>
</dbReference>
<dbReference type="InterPro" id="IPR002504">
    <property type="entry name" value="NADK"/>
</dbReference>
<comment type="caution">
    <text evidence="6">Lacks conserved residue(s) required for the propagation of feature annotation.</text>
</comment>
<comment type="function">
    <text evidence="6">Involved in the regulation of the intracellular balance of NAD and NADP, and is a key enzyme in the biosynthesis of NADP. Catalyzes specifically the phosphorylation on 2'-hydroxyl of the adenosine moiety of NAD to yield NADP.</text>
</comment>
<name>A0A1J1DYE8_9BACT</name>
<keyword evidence="8" id="KW-1185">Reference proteome</keyword>
<keyword evidence="6" id="KW-0067">ATP-binding</keyword>
<organism evidence="7 8">
    <name type="scientific">Candidatus Desulfovibrio trichonymphae</name>
    <dbReference type="NCBI Taxonomy" id="1725232"/>
    <lineage>
        <taxon>Bacteria</taxon>
        <taxon>Pseudomonadati</taxon>
        <taxon>Thermodesulfobacteriota</taxon>
        <taxon>Desulfovibrionia</taxon>
        <taxon>Desulfovibrionales</taxon>
        <taxon>Desulfovibrionaceae</taxon>
        <taxon>Desulfovibrio</taxon>
    </lineage>
</organism>
<dbReference type="Pfam" id="PF20143">
    <property type="entry name" value="NAD_kinase_C"/>
    <property type="match status" value="1"/>
</dbReference>
<dbReference type="GO" id="GO:0046872">
    <property type="term" value="F:metal ion binding"/>
    <property type="evidence" value="ECO:0007669"/>
    <property type="project" value="UniProtKB-UniRule"/>
</dbReference>
<feature type="binding site" evidence="6">
    <location>
        <position position="238"/>
    </location>
    <ligand>
        <name>NAD(+)</name>
        <dbReference type="ChEBI" id="CHEBI:57540"/>
    </ligand>
</feature>
<feature type="binding site" evidence="6">
    <location>
        <position position="168"/>
    </location>
    <ligand>
        <name>NAD(+)</name>
        <dbReference type="ChEBI" id="CHEBI:57540"/>
    </ligand>
</feature>
<dbReference type="InterPro" id="IPR017438">
    <property type="entry name" value="ATP-NAD_kinase_N"/>
</dbReference>
<evidence type="ECO:0000313" key="8">
    <source>
        <dbReference type="Proteomes" id="UP000242645"/>
    </source>
</evidence>
<keyword evidence="2 6" id="KW-0418">Kinase</keyword>
<comment type="catalytic activity">
    <reaction evidence="5 6">
        <text>NAD(+) + ATP = ADP + NADP(+) + H(+)</text>
        <dbReference type="Rhea" id="RHEA:18629"/>
        <dbReference type="ChEBI" id="CHEBI:15378"/>
        <dbReference type="ChEBI" id="CHEBI:30616"/>
        <dbReference type="ChEBI" id="CHEBI:57540"/>
        <dbReference type="ChEBI" id="CHEBI:58349"/>
        <dbReference type="ChEBI" id="CHEBI:456216"/>
        <dbReference type="EC" id="2.7.1.23"/>
    </reaction>
</comment>
<feature type="binding site" evidence="6">
    <location>
        <position position="176"/>
    </location>
    <ligand>
        <name>NAD(+)</name>
        <dbReference type="ChEBI" id="CHEBI:57540"/>
    </ligand>
</feature>
<feature type="binding site" evidence="6">
    <location>
        <begin position="64"/>
        <end position="65"/>
    </location>
    <ligand>
        <name>NAD(+)</name>
        <dbReference type="ChEBI" id="CHEBI:57540"/>
    </ligand>
</feature>
<proteinExistence type="inferred from homology"/>
<reference evidence="7 8" key="1">
    <citation type="journal article" date="2017" name="ISME J.">
        <title>Genome of 'Ca. Desulfovibrio trichonymphae', an H2-oxidizing bacterium in a tripartite symbiotic system within a protist cell in the termite gut.</title>
        <authorList>
            <person name="Kuwahara H."/>
            <person name="Yuki M."/>
            <person name="Izawa K."/>
            <person name="Ohkuma M."/>
            <person name="Hongoh Y."/>
        </authorList>
    </citation>
    <scope>NUCLEOTIDE SEQUENCE [LARGE SCALE GENOMIC DNA]</scope>
    <source>
        <strain evidence="7 8">Rs-N31</strain>
    </source>
</reference>
<dbReference type="EMBL" id="AP017368">
    <property type="protein sequence ID" value="BAV92126.1"/>
    <property type="molecule type" value="Genomic_DNA"/>
</dbReference>
<dbReference type="SUPFAM" id="SSF111331">
    <property type="entry name" value="NAD kinase/diacylglycerol kinase-like"/>
    <property type="match status" value="1"/>
</dbReference>
<dbReference type="EC" id="2.7.1.23" evidence="6"/>
<comment type="subcellular location">
    <subcellularLocation>
        <location evidence="6">Cytoplasm</location>
    </subcellularLocation>
</comment>
<dbReference type="PANTHER" id="PTHR20275">
    <property type="entry name" value="NAD KINASE"/>
    <property type="match status" value="1"/>
</dbReference>
<feature type="binding site" evidence="6">
    <location>
        <begin position="138"/>
        <end position="139"/>
    </location>
    <ligand>
        <name>NAD(+)</name>
        <dbReference type="ChEBI" id="CHEBI:57540"/>
    </ligand>
</feature>
<evidence type="ECO:0000256" key="2">
    <source>
        <dbReference type="ARBA" id="ARBA00022777"/>
    </source>
</evidence>
<comment type="similarity">
    <text evidence="6">Belongs to the NAD kinase family.</text>
</comment>
<dbReference type="PANTHER" id="PTHR20275:SF0">
    <property type="entry name" value="NAD KINASE"/>
    <property type="match status" value="1"/>
</dbReference>
<dbReference type="OrthoDB" id="9774737at2"/>
<feature type="binding site" evidence="6">
    <location>
        <position position="166"/>
    </location>
    <ligand>
        <name>NAD(+)</name>
        <dbReference type="ChEBI" id="CHEBI:57540"/>
    </ligand>
</feature>
<gene>
    <name evidence="7" type="primary">ppnK</name>
    <name evidence="6" type="synonym">nadK</name>
    <name evidence="7" type="ORF">RSDT_0614</name>
</gene>
<keyword evidence="1 6" id="KW-0808">Transferase</keyword>